<dbReference type="NCBIfam" id="TIGR03172">
    <property type="entry name" value="selenium cofactor biosynthesis protein YqeC"/>
    <property type="match status" value="1"/>
</dbReference>
<dbReference type="EMBL" id="JAHLQN010000001">
    <property type="protein sequence ID" value="MBU5627381.1"/>
    <property type="molecule type" value="Genomic_DNA"/>
</dbReference>
<proteinExistence type="predicted"/>
<comment type="caution">
    <text evidence="1">The sequence shown here is derived from an EMBL/GenBank/DDBJ whole genome shotgun (WGS) entry which is preliminary data.</text>
</comment>
<dbReference type="Pfam" id="PF19842">
    <property type="entry name" value="YqeC"/>
    <property type="match status" value="1"/>
</dbReference>
<sequence length="217" mass="23064">MCFYRVLDIQPGVTTVIGSGGKSLLLSTLGRELPGTVILCTTTRIYPIGRTLCTPGAEEVRQALKRWGTVCIGTELPNGKIGPPRQSIPLLMEIADYVIVEGDGAAGLPLKAHAPHEPVIPAQSGQIIQVVGFSGMGQTIREAAHRPERYAQLAGAELEDAVTPRMAAAVINQEGLCGRVLINQVDEPSQQAEEMASLLQVPAALGSLRKGWTSCLF</sequence>
<name>A0ABS6FAR0_9FIRM</name>
<dbReference type="InterPro" id="IPR017587">
    <property type="entry name" value="YqeC"/>
</dbReference>
<dbReference type="Proteomes" id="UP000787672">
    <property type="component" value="Unassembled WGS sequence"/>
</dbReference>
<reference evidence="1 2" key="1">
    <citation type="submission" date="2021-06" db="EMBL/GenBank/DDBJ databases">
        <authorList>
            <person name="Sun Q."/>
            <person name="Li D."/>
        </authorList>
    </citation>
    <scope>NUCLEOTIDE SEQUENCE [LARGE SCALE GENOMIC DNA]</scope>
    <source>
        <strain evidence="1 2">MSJ-2</strain>
    </source>
</reference>
<organism evidence="1 2">
    <name type="scientific">Dysosmobacter acutus</name>
    <dbReference type="NCBI Taxonomy" id="2841504"/>
    <lineage>
        <taxon>Bacteria</taxon>
        <taxon>Bacillati</taxon>
        <taxon>Bacillota</taxon>
        <taxon>Clostridia</taxon>
        <taxon>Eubacteriales</taxon>
        <taxon>Oscillospiraceae</taxon>
        <taxon>Dysosmobacter</taxon>
    </lineage>
</organism>
<protein>
    <submittedName>
        <fullName evidence="1">Selenium-dependent hydroxylase accessory protein YqeC</fullName>
    </submittedName>
</protein>
<evidence type="ECO:0000313" key="1">
    <source>
        <dbReference type="EMBL" id="MBU5627381.1"/>
    </source>
</evidence>
<gene>
    <name evidence="1" type="primary">yqeC</name>
    <name evidence="1" type="ORF">KQI82_10725</name>
</gene>
<evidence type="ECO:0000313" key="2">
    <source>
        <dbReference type="Proteomes" id="UP000787672"/>
    </source>
</evidence>
<keyword evidence="2" id="KW-1185">Reference proteome</keyword>
<accession>A0ABS6FAR0</accession>